<organism evidence="6">
    <name type="scientific">freshwater metagenome</name>
    <dbReference type="NCBI Taxonomy" id="449393"/>
    <lineage>
        <taxon>unclassified sequences</taxon>
        <taxon>metagenomes</taxon>
        <taxon>ecological metagenomes</taxon>
    </lineage>
</organism>
<feature type="region of interest" description="Disordered" evidence="3">
    <location>
        <begin position="275"/>
        <end position="296"/>
    </location>
</feature>
<proteinExistence type="predicted"/>
<dbReference type="Gene3D" id="2.60.40.4270">
    <property type="entry name" value="Listeria-Bacteroides repeat domain"/>
    <property type="match status" value="1"/>
</dbReference>
<evidence type="ECO:0000256" key="1">
    <source>
        <dbReference type="ARBA" id="ARBA00004196"/>
    </source>
</evidence>
<gene>
    <name evidence="6" type="ORF">UFOPK1537_00633</name>
</gene>
<dbReference type="Pfam" id="PF00746">
    <property type="entry name" value="Gram_pos_anchor"/>
    <property type="match status" value="1"/>
</dbReference>
<feature type="domain" description="Gram-positive cocci surface proteins LPxTG" evidence="5">
    <location>
        <begin position="346"/>
        <end position="383"/>
    </location>
</feature>
<keyword evidence="4" id="KW-0812">Transmembrane</keyword>
<comment type="subcellular location">
    <subcellularLocation>
        <location evidence="1">Cell envelope</location>
    </subcellularLocation>
</comment>
<dbReference type="InterPro" id="IPR042229">
    <property type="entry name" value="Listeria/Bacterioides_rpt_sf"/>
</dbReference>
<dbReference type="NCBIfam" id="TIGR02543">
    <property type="entry name" value="List_Bact_rpt"/>
    <property type="match status" value="1"/>
</dbReference>
<dbReference type="PROSITE" id="PS50847">
    <property type="entry name" value="GRAM_POS_ANCHORING"/>
    <property type="match status" value="1"/>
</dbReference>
<dbReference type="InterPro" id="IPR019931">
    <property type="entry name" value="LPXTG_anchor"/>
</dbReference>
<evidence type="ECO:0000256" key="2">
    <source>
        <dbReference type="ARBA" id="ARBA00022525"/>
    </source>
</evidence>
<evidence type="ECO:0000259" key="5">
    <source>
        <dbReference type="PROSITE" id="PS50847"/>
    </source>
</evidence>
<evidence type="ECO:0000313" key="6">
    <source>
        <dbReference type="EMBL" id="CAB4556406.1"/>
    </source>
</evidence>
<dbReference type="InterPro" id="IPR013378">
    <property type="entry name" value="InlB-like_B-rpt"/>
</dbReference>
<dbReference type="AlphaFoldDB" id="A0A6J6CZ56"/>
<feature type="compositionally biased region" description="Low complexity" evidence="3">
    <location>
        <begin position="275"/>
        <end position="288"/>
    </location>
</feature>
<feature type="transmembrane region" description="Helical" evidence="4">
    <location>
        <begin position="357"/>
        <end position="375"/>
    </location>
</feature>
<dbReference type="EMBL" id="CAEZSX010000093">
    <property type="protein sequence ID" value="CAB4556406.1"/>
    <property type="molecule type" value="Genomic_DNA"/>
</dbReference>
<protein>
    <submittedName>
        <fullName evidence="6">Unannotated protein</fullName>
    </submittedName>
</protein>
<keyword evidence="4" id="KW-0472">Membrane</keyword>
<reference evidence="6" key="1">
    <citation type="submission" date="2020-05" db="EMBL/GenBank/DDBJ databases">
        <authorList>
            <person name="Chiriac C."/>
            <person name="Salcher M."/>
            <person name="Ghai R."/>
            <person name="Kavagutti S V."/>
        </authorList>
    </citation>
    <scope>NUCLEOTIDE SEQUENCE</scope>
</reference>
<name>A0A6J6CZ56_9ZZZZ</name>
<evidence type="ECO:0000256" key="4">
    <source>
        <dbReference type="SAM" id="Phobius"/>
    </source>
</evidence>
<sequence>MKTNFDKRNSFFSFLLVLAISLASLLGISTPATAAVPTPDDVFTFDNSLSSSTSGVILSPYANCSGTPSAPCNTSSVFGSTGGDGYWEWASSSTSYGGGFSYSPPLTVGSSYTFFLKFQIITSSTGDSYNKLVDYNNLADDNGFYLGKTNGNWVLEFYPLDEGETNYSVTQLLDLAVVRDGSVTPATFSVYTRSSSGAFTEEYQIPDPGGLSIPAIVGGNTILGFFGEDGNSNEAIQAGKVYDFRFWHNTALSEAQLNEQFAAIYTVTYDANGATSGSAPSSTTTSGAQVVSGNTGGLQKTGHTFAGWNTQIDGRGVTHSVAGAITPSSSITLYAMWTPIPPAASLPATGVNESSHGLFAASSALVLLGLLTILVSRRTTKEI</sequence>
<keyword evidence="2" id="KW-0964">Secreted</keyword>
<accession>A0A6J6CZ56</accession>
<dbReference type="GO" id="GO:0030313">
    <property type="term" value="C:cell envelope"/>
    <property type="evidence" value="ECO:0007669"/>
    <property type="project" value="UniProtKB-SubCell"/>
</dbReference>
<evidence type="ECO:0000256" key="3">
    <source>
        <dbReference type="SAM" id="MobiDB-lite"/>
    </source>
</evidence>
<keyword evidence="4" id="KW-1133">Transmembrane helix</keyword>
<dbReference type="Pfam" id="PF09479">
    <property type="entry name" value="Flg_new"/>
    <property type="match status" value="1"/>
</dbReference>